<feature type="compositionally biased region" description="Polar residues" evidence="1">
    <location>
        <begin position="80"/>
        <end position="90"/>
    </location>
</feature>
<protein>
    <submittedName>
        <fullName evidence="2">Rap guanine nucleotide exchange factor 2-like</fullName>
    </submittedName>
</protein>
<dbReference type="AlphaFoldDB" id="A0A1V9XTK2"/>
<feature type="compositionally biased region" description="Low complexity" evidence="1">
    <location>
        <begin position="135"/>
        <end position="151"/>
    </location>
</feature>
<name>A0A1V9XTK2_9ACAR</name>
<dbReference type="STRING" id="418985.A0A1V9XTK2"/>
<proteinExistence type="predicted"/>
<feature type="compositionally biased region" description="Gly residues" evidence="1">
    <location>
        <begin position="9"/>
        <end position="22"/>
    </location>
</feature>
<organism evidence="2 3">
    <name type="scientific">Tropilaelaps mercedesae</name>
    <dbReference type="NCBI Taxonomy" id="418985"/>
    <lineage>
        <taxon>Eukaryota</taxon>
        <taxon>Metazoa</taxon>
        <taxon>Ecdysozoa</taxon>
        <taxon>Arthropoda</taxon>
        <taxon>Chelicerata</taxon>
        <taxon>Arachnida</taxon>
        <taxon>Acari</taxon>
        <taxon>Parasitiformes</taxon>
        <taxon>Mesostigmata</taxon>
        <taxon>Gamasina</taxon>
        <taxon>Dermanyssoidea</taxon>
        <taxon>Laelapidae</taxon>
        <taxon>Tropilaelaps</taxon>
    </lineage>
</organism>
<evidence type="ECO:0000313" key="2">
    <source>
        <dbReference type="EMBL" id="OQR76742.1"/>
    </source>
</evidence>
<reference evidence="2 3" key="1">
    <citation type="journal article" date="2017" name="Gigascience">
        <title>Draft genome of the honey bee ectoparasitic mite, Tropilaelaps mercedesae, is shaped by the parasitic life history.</title>
        <authorList>
            <person name="Dong X."/>
            <person name="Armstrong S.D."/>
            <person name="Xia D."/>
            <person name="Makepeace B.L."/>
            <person name="Darby A.C."/>
            <person name="Kadowaki T."/>
        </authorList>
    </citation>
    <scope>NUCLEOTIDE SEQUENCE [LARGE SCALE GENOMIC DNA]</scope>
    <source>
        <strain evidence="2">Wuxi-XJTLU</strain>
    </source>
</reference>
<accession>A0A1V9XTK2</accession>
<keyword evidence="3" id="KW-1185">Reference proteome</keyword>
<feature type="compositionally biased region" description="Gly residues" evidence="1">
    <location>
        <begin position="110"/>
        <end position="123"/>
    </location>
</feature>
<comment type="caution">
    <text evidence="2">The sequence shown here is derived from an EMBL/GenBank/DDBJ whole genome shotgun (WGS) entry which is preliminary data.</text>
</comment>
<feature type="region of interest" description="Disordered" evidence="1">
    <location>
        <begin position="63"/>
        <end position="195"/>
    </location>
</feature>
<feature type="region of interest" description="Disordered" evidence="1">
    <location>
        <begin position="1"/>
        <end position="24"/>
    </location>
</feature>
<feature type="non-terminal residue" evidence="2">
    <location>
        <position position="195"/>
    </location>
</feature>
<evidence type="ECO:0000256" key="1">
    <source>
        <dbReference type="SAM" id="MobiDB-lite"/>
    </source>
</evidence>
<feature type="compositionally biased region" description="Polar residues" evidence="1">
    <location>
        <begin position="152"/>
        <end position="161"/>
    </location>
</feature>
<sequence length="195" mass="19722">MSQTAGVGASTGAGGNASGGGQRYSVRMAHRERVHSVDALLDEAAVAAVVGQGSGLHLHRQSTISTPTTQGGGGPGHLAQQHSPRISASTAHRHNNLQHYSMEYPAETGASGGSSLGPPGGAPSGSVGHPLLLKSNRSSRSSDTSSAYSGSDTMHSIQSSLDDPEFGMGPGLGGIPPESTADSDDDEDLDTQHME</sequence>
<dbReference type="InParanoid" id="A0A1V9XTK2"/>
<dbReference type="Proteomes" id="UP000192247">
    <property type="component" value="Unassembled WGS sequence"/>
</dbReference>
<gene>
    <name evidence="2" type="ORF">BIW11_07586</name>
</gene>
<evidence type="ECO:0000313" key="3">
    <source>
        <dbReference type="Proteomes" id="UP000192247"/>
    </source>
</evidence>
<dbReference type="EMBL" id="MNPL01004455">
    <property type="protein sequence ID" value="OQR76742.1"/>
    <property type="molecule type" value="Genomic_DNA"/>
</dbReference>